<dbReference type="PANTHER" id="PTHR12935:SF0">
    <property type="entry name" value="GAMMA-GLUTAMYLCYCLOTRANSFERASE"/>
    <property type="match status" value="1"/>
</dbReference>
<evidence type="ECO:0000256" key="1">
    <source>
        <dbReference type="ARBA" id="ARBA00012346"/>
    </source>
</evidence>
<keyword evidence="8" id="KW-1185">Reference proteome</keyword>
<evidence type="ECO:0000256" key="3">
    <source>
        <dbReference type="PIRSR" id="PIRSR617939-1"/>
    </source>
</evidence>
<dbReference type="STRING" id="1081103.A0A0B2X431"/>
<dbReference type="InterPro" id="IPR013024">
    <property type="entry name" value="GGCT-like"/>
</dbReference>
<dbReference type="HOGENOM" id="CLU_048475_1_1_1"/>
<dbReference type="GO" id="GO:0003839">
    <property type="term" value="F:gamma-glutamylcyclotransferase activity"/>
    <property type="evidence" value="ECO:0007669"/>
    <property type="project" value="UniProtKB-EC"/>
</dbReference>
<evidence type="ECO:0000259" key="6">
    <source>
        <dbReference type="Pfam" id="PF06094"/>
    </source>
</evidence>
<feature type="active site" description="Proton acceptor" evidence="3">
    <location>
        <position position="92"/>
    </location>
</feature>
<reference evidence="7 8" key="1">
    <citation type="journal article" date="2014" name="Proc. Natl. Acad. Sci. U.S.A.">
        <title>Trajectory and genomic determinants of fungal-pathogen speciation and host adaptation.</title>
        <authorList>
            <person name="Hu X."/>
            <person name="Xiao G."/>
            <person name="Zheng P."/>
            <person name="Shang Y."/>
            <person name="Su Y."/>
            <person name="Zhang X."/>
            <person name="Liu X."/>
            <person name="Zhan S."/>
            <person name="St Leger R.J."/>
            <person name="Wang C."/>
        </authorList>
    </citation>
    <scope>NUCLEOTIDE SEQUENCE [LARGE SCALE GENOMIC DNA]</scope>
    <source>
        <strain evidence="7 8">ARSEF 1941</strain>
    </source>
</reference>
<feature type="domain" description="Gamma-glutamylcyclotransferase AIG2-like" evidence="6">
    <location>
        <begin position="23"/>
        <end position="109"/>
    </location>
</feature>
<evidence type="ECO:0000313" key="8">
    <source>
        <dbReference type="Proteomes" id="UP000030816"/>
    </source>
</evidence>
<organism evidence="7 8">
    <name type="scientific">Metarhizium album (strain ARSEF 1941)</name>
    <dbReference type="NCBI Taxonomy" id="1081103"/>
    <lineage>
        <taxon>Eukaryota</taxon>
        <taxon>Fungi</taxon>
        <taxon>Dikarya</taxon>
        <taxon>Ascomycota</taxon>
        <taxon>Pezizomycotina</taxon>
        <taxon>Sordariomycetes</taxon>
        <taxon>Hypocreomycetidae</taxon>
        <taxon>Hypocreales</taxon>
        <taxon>Clavicipitaceae</taxon>
        <taxon>Metarhizium</taxon>
    </lineage>
</organism>
<evidence type="ECO:0000256" key="5">
    <source>
        <dbReference type="SAM" id="MobiDB-lite"/>
    </source>
</evidence>
<dbReference type="RefSeq" id="XP_040681245.1">
    <property type="nucleotide sequence ID" value="XM_040820902.1"/>
</dbReference>
<evidence type="ECO:0000256" key="4">
    <source>
        <dbReference type="PIRSR" id="PIRSR617939-2"/>
    </source>
</evidence>
<dbReference type="SUPFAM" id="SSF110857">
    <property type="entry name" value="Gamma-glutamyl cyclotransferase-like"/>
    <property type="match status" value="1"/>
</dbReference>
<dbReference type="AlphaFoldDB" id="A0A0B2X431"/>
<dbReference type="PANTHER" id="PTHR12935">
    <property type="entry name" value="GAMMA-GLUTAMYLCYCLOTRANSFERASE"/>
    <property type="match status" value="1"/>
</dbReference>
<gene>
    <name evidence="7" type="ORF">MAM_02103</name>
</gene>
<sequence length="229" mass="25880">MGEAAAPAAAHEGSAEVRHVKYYFAYGSNLHMKQMQRRCPNSRYVGFGRLPNFRWQINERGYANVVHAQGQWVDGLVYEIEETDEEKLDISEGVAKGAYEKQHMQVRVKLACCSLYRRSVPWIVARGGPCRVRKSAKHSHRRTTTTTTIDRDTDNVLVYMSLVHVVDSSPKEEYIDRINRGLKDAACLGMEDDYIRNCIRPFVPESASSSRETPTPTRSNSPRASEAGV</sequence>
<evidence type="ECO:0000256" key="2">
    <source>
        <dbReference type="ARBA" id="ARBA00023239"/>
    </source>
</evidence>
<dbReference type="OrthoDB" id="2924818at2759"/>
<dbReference type="InterPro" id="IPR009288">
    <property type="entry name" value="AIG2-like_dom"/>
</dbReference>
<feature type="region of interest" description="Disordered" evidence="5">
    <location>
        <begin position="205"/>
        <end position="229"/>
    </location>
</feature>
<name>A0A0B2X431_METAS</name>
<protein>
    <recommendedName>
        <fullName evidence="1">gamma-glutamylcyclotransferase</fullName>
        <ecNumber evidence="1">4.3.2.9</ecNumber>
    </recommendedName>
</protein>
<feature type="binding site" evidence="4">
    <location>
        <begin position="23"/>
        <end position="28"/>
    </location>
    <ligand>
        <name>substrate</name>
    </ligand>
</feature>
<comment type="caution">
    <text evidence="7">The sequence shown here is derived from an EMBL/GenBank/DDBJ whole genome shotgun (WGS) entry which is preliminary data.</text>
</comment>
<keyword evidence="2" id="KW-0456">Lyase</keyword>
<dbReference type="InterPro" id="IPR036568">
    <property type="entry name" value="GGCT-like_sf"/>
</dbReference>
<accession>A0A0B2X431</accession>
<dbReference type="Pfam" id="PF06094">
    <property type="entry name" value="GGACT"/>
    <property type="match status" value="1"/>
</dbReference>
<dbReference type="GeneID" id="63736558"/>
<evidence type="ECO:0000313" key="7">
    <source>
        <dbReference type="EMBL" id="KHO00180.1"/>
    </source>
</evidence>
<dbReference type="Gene3D" id="3.10.490.10">
    <property type="entry name" value="Gamma-glutamyl cyclotransferase-like"/>
    <property type="match status" value="1"/>
</dbReference>
<dbReference type="Proteomes" id="UP000030816">
    <property type="component" value="Unassembled WGS sequence"/>
</dbReference>
<proteinExistence type="predicted"/>
<dbReference type="EC" id="4.3.2.9" evidence="1"/>
<dbReference type="EMBL" id="AZHE01000003">
    <property type="protein sequence ID" value="KHO00180.1"/>
    <property type="molecule type" value="Genomic_DNA"/>
</dbReference>
<dbReference type="CDD" id="cd06661">
    <property type="entry name" value="GGCT_like"/>
    <property type="match status" value="1"/>
</dbReference>
<dbReference type="InterPro" id="IPR017939">
    <property type="entry name" value="G-Glutamylcylcotransferase"/>
</dbReference>